<dbReference type="PANTHER" id="PTHR13748">
    <property type="entry name" value="COBW-RELATED"/>
    <property type="match status" value="1"/>
</dbReference>
<evidence type="ECO:0000256" key="6">
    <source>
        <dbReference type="ARBA" id="ARBA00049117"/>
    </source>
</evidence>
<dbReference type="Pfam" id="PF02492">
    <property type="entry name" value="cobW"/>
    <property type="match status" value="1"/>
</dbReference>
<evidence type="ECO:0000256" key="2">
    <source>
        <dbReference type="ARBA" id="ARBA00022801"/>
    </source>
</evidence>
<dbReference type="Pfam" id="PF07683">
    <property type="entry name" value="CobW_C"/>
    <property type="match status" value="1"/>
</dbReference>
<comment type="function">
    <text evidence="5">Zinc chaperone that directly transfers zinc cofactor to target proteins, thereby activating them. Zinc is transferred from the CXCC motif in the GTPase domain to the zinc binding site in target proteins in a process requiring GTP hydrolysis.</text>
</comment>
<comment type="catalytic activity">
    <reaction evidence="6">
        <text>GTP + H2O = GDP + phosphate + H(+)</text>
        <dbReference type="Rhea" id="RHEA:19669"/>
        <dbReference type="ChEBI" id="CHEBI:15377"/>
        <dbReference type="ChEBI" id="CHEBI:15378"/>
        <dbReference type="ChEBI" id="CHEBI:37565"/>
        <dbReference type="ChEBI" id="CHEBI:43474"/>
        <dbReference type="ChEBI" id="CHEBI:58189"/>
    </reaction>
    <physiologicalReaction direction="left-to-right" evidence="6">
        <dbReference type="Rhea" id="RHEA:19670"/>
    </physiologicalReaction>
</comment>
<dbReference type="InterPro" id="IPR003495">
    <property type="entry name" value="CobW/HypB/UreG_nucleotide-bd"/>
</dbReference>
<sequence length="309" mass="32611">MSLPVLVLTGALGAGKTTLINRLLTGAHGRRIAAIVNDFGSINIDAELIAGQTEEILGLRNGCICCSLQGDLLRSLKTLLDRTPLPELIVVEASGVSDPAGIIEALYDPVLFGHVTVEAVVCVVDAQAITDDGTVTHDPLWQAQVAGADLLVLSKATGLSEAERTRLHALMAAQGKSRLYDPDRDAEELELLLLAPETVQSGAAARLAGLPRAPVTADRFATLEWTRDGALSMPRFQRAIQTLAPGLLRAKGFIDSVDHPGTPLLFQLVGRRATVERADPATAPGCRLVLIGRAGLFDPDAARALLEGC</sequence>
<evidence type="ECO:0000256" key="5">
    <source>
        <dbReference type="ARBA" id="ARBA00045658"/>
    </source>
</evidence>
<evidence type="ECO:0000256" key="4">
    <source>
        <dbReference type="ARBA" id="ARBA00034320"/>
    </source>
</evidence>
<dbReference type="EMBL" id="JASNJD010000007">
    <property type="protein sequence ID" value="MDK3018189.1"/>
    <property type="molecule type" value="Genomic_DNA"/>
</dbReference>
<comment type="similarity">
    <text evidence="4">Belongs to the SIMIBI class G3E GTPase family. ZNG1 subfamily.</text>
</comment>
<dbReference type="SUPFAM" id="SSF52540">
    <property type="entry name" value="P-loop containing nucleoside triphosphate hydrolases"/>
    <property type="match status" value="1"/>
</dbReference>
<accession>A0ABT7F0Q1</accession>
<dbReference type="SMART" id="SM00833">
    <property type="entry name" value="CobW_C"/>
    <property type="match status" value="1"/>
</dbReference>
<name>A0ABT7F0Q1_9RHOB</name>
<keyword evidence="1" id="KW-0547">Nucleotide-binding</keyword>
<evidence type="ECO:0000313" key="8">
    <source>
        <dbReference type="EMBL" id="MDK3018189.1"/>
    </source>
</evidence>
<dbReference type="Gene3D" id="3.30.1220.10">
    <property type="entry name" value="CobW-like, C-terminal domain"/>
    <property type="match status" value="1"/>
</dbReference>
<evidence type="ECO:0000256" key="3">
    <source>
        <dbReference type="ARBA" id="ARBA00023186"/>
    </source>
</evidence>
<dbReference type="Proteomes" id="UP001243757">
    <property type="component" value="Unassembled WGS sequence"/>
</dbReference>
<dbReference type="CDD" id="cd03112">
    <property type="entry name" value="CobW-like"/>
    <property type="match status" value="1"/>
</dbReference>
<reference evidence="8 9" key="1">
    <citation type="submission" date="2023-05" db="EMBL/GenBank/DDBJ databases">
        <title>Pseudodonghicola sp. nov.</title>
        <authorList>
            <person name="Huang J."/>
        </authorList>
    </citation>
    <scope>NUCLEOTIDE SEQUENCE [LARGE SCALE GENOMIC DNA]</scope>
    <source>
        <strain evidence="8 9">IC7</strain>
    </source>
</reference>
<dbReference type="InterPro" id="IPR011629">
    <property type="entry name" value="CobW-like_C"/>
</dbReference>
<organism evidence="8 9">
    <name type="scientific">Pseudodonghicola flavimaris</name>
    <dbReference type="NCBI Taxonomy" id="3050036"/>
    <lineage>
        <taxon>Bacteria</taxon>
        <taxon>Pseudomonadati</taxon>
        <taxon>Pseudomonadota</taxon>
        <taxon>Alphaproteobacteria</taxon>
        <taxon>Rhodobacterales</taxon>
        <taxon>Paracoccaceae</taxon>
        <taxon>Pseudodonghicola</taxon>
    </lineage>
</organism>
<dbReference type="SUPFAM" id="SSF90002">
    <property type="entry name" value="Hypothetical protein YjiA, C-terminal domain"/>
    <property type="match status" value="1"/>
</dbReference>
<keyword evidence="2" id="KW-0378">Hydrolase</keyword>
<dbReference type="InterPro" id="IPR036627">
    <property type="entry name" value="CobW-likC_sf"/>
</dbReference>
<evidence type="ECO:0000259" key="7">
    <source>
        <dbReference type="SMART" id="SM00833"/>
    </source>
</evidence>
<evidence type="ECO:0000313" key="9">
    <source>
        <dbReference type="Proteomes" id="UP001243757"/>
    </source>
</evidence>
<protein>
    <submittedName>
        <fullName evidence="8">GTP-binding protein</fullName>
    </submittedName>
</protein>
<comment type="caution">
    <text evidence="8">The sequence shown here is derived from an EMBL/GenBank/DDBJ whole genome shotgun (WGS) entry which is preliminary data.</text>
</comment>
<dbReference type="Gene3D" id="3.40.50.300">
    <property type="entry name" value="P-loop containing nucleotide triphosphate hydrolases"/>
    <property type="match status" value="1"/>
</dbReference>
<gene>
    <name evidence="8" type="ORF">QO033_10920</name>
</gene>
<feature type="domain" description="CobW C-terminal" evidence="7">
    <location>
        <begin position="220"/>
        <end position="309"/>
    </location>
</feature>
<dbReference type="InterPro" id="IPR051316">
    <property type="entry name" value="Zinc-reg_GTPase_activator"/>
</dbReference>
<evidence type="ECO:0000256" key="1">
    <source>
        <dbReference type="ARBA" id="ARBA00022741"/>
    </source>
</evidence>
<keyword evidence="9" id="KW-1185">Reference proteome</keyword>
<proteinExistence type="inferred from homology"/>
<dbReference type="RefSeq" id="WP_284481005.1">
    <property type="nucleotide sequence ID" value="NZ_JASNJD010000007.1"/>
</dbReference>
<dbReference type="InterPro" id="IPR027417">
    <property type="entry name" value="P-loop_NTPase"/>
</dbReference>
<dbReference type="PANTHER" id="PTHR13748:SF62">
    <property type="entry name" value="COBW DOMAIN-CONTAINING PROTEIN"/>
    <property type="match status" value="1"/>
</dbReference>
<keyword evidence="3" id="KW-0143">Chaperone</keyword>